<evidence type="ECO:0000256" key="1">
    <source>
        <dbReference type="SAM" id="MobiDB-lite"/>
    </source>
</evidence>
<sequence>MVGIVGEAIMGRGEAKTPGGKLVAVNVTLQMNGSAQSDGDMQPNGTTHPNSALPPNSAVQSNSAARPNGAVRSCKLDGDFFVEASDDLASAGFLQAIEQALVAGASVQSVIDSHPDCNLIGTDAKAIETAFTRALEQIMRHSVPSTASLTSVMPQAPIRKDPIYKDSIYKDSAQHSAVPGVSAMAAGVLPDNQANYASRWAQLLPQLTVIHDQPRLPAEQMRIDETWAREVASGLRPPTLRIWEWAASAVVIGRFQSAPDEVNLDIAEQRGFSVVRRCTGGGAMFIEPGNTITYSLYAPLDFVQGVSIEESYRLCDWWLVEALRELGLDVRFSGLNDIASQYGKIGGAAQRRFPVVRGDGIRQSSEGTGADGRAESQTVGAVTGAVLHHVTLAYDIDAVAMGEVLNTSREKMSDKAVKSAVKRVDPLRSQTGLSRERVINHLLAWLVERGGEPGGLPDRPGQPRQSLVNKS</sequence>
<keyword evidence="3" id="KW-0436">Ligase</keyword>
<organism evidence="3 4">
    <name type="scientific">Bifidobacterium reuteri DSM 23975</name>
    <dbReference type="NCBI Taxonomy" id="1437610"/>
    <lineage>
        <taxon>Bacteria</taxon>
        <taxon>Bacillati</taxon>
        <taxon>Actinomycetota</taxon>
        <taxon>Actinomycetes</taxon>
        <taxon>Bifidobacteriales</taxon>
        <taxon>Bifidobacteriaceae</taxon>
        <taxon>Bifidobacterium</taxon>
    </lineage>
</organism>
<keyword evidence="3" id="KW-0012">Acyltransferase</keyword>
<feature type="region of interest" description="Disordered" evidence="1">
    <location>
        <begin position="33"/>
        <end position="68"/>
    </location>
</feature>
<gene>
    <name evidence="3" type="ORF">BREU_0790</name>
</gene>
<dbReference type="PANTHER" id="PTHR43679">
    <property type="entry name" value="OCTANOYLTRANSFERASE LIPM-RELATED"/>
    <property type="match status" value="1"/>
</dbReference>
<dbReference type="InterPro" id="IPR045864">
    <property type="entry name" value="aa-tRNA-synth_II/BPL/LPL"/>
</dbReference>
<dbReference type="PANTHER" id="PTHR43679:SF2">
    <property type="entry name" value="OCTANOYL-[GCVH]:PROTEIN N-OCTANOYLTRANSFERASE"/>
    <property type="match status" value="1"/>
</dbReference>
<dbReference type="InterPro" id="IPR050664">
    <property type="entry name" value="Octanoyltrans_LipM/LipL"/>
</dbReference>
<dbReference type="GO" id="GO:0033819">
    <property type="term" value="F:lipoyl(octanoyl) transferase activity"/>
    <property type="evidence" value="ECO:0007669"/>
    <property type="project" value="UniProtKB-EC"/>
</dbReference>
<dbReference type="SUPFAM" id="SSF55681">
    <property type="entry name" value="Class II aaRS and biotin synthetases"/>
    <property type="match status" value="1"/>
</dbReference>
<keyword evidence="3" id="KW-0808">Transferase</keyword>
<dbReference type="Pfam" id="PF21948">
    <property type="entry name" value="LplA-B_cat"/>
    <property type="match status" value="1"/>
</dbReference>
<evidence type="ECO:0000259" key="2">
    <source>
        <dbReference type="PROSITE" id="PS51733"/>
    </source>
</evidence>
<feature type="compositionally biased region" description="Polar residues" evidence="1">
    <location>
        <begin position="33"/>
        <end position="65"/>
    </location>
</feature>
<dbReference type="EMBL" id="JGZK01000002">
    <property type="protein sequence ID" value="KFI88009.1"/>
    <property type="molecule type" value="Genomic_DNA"/>
</dbReference>
<name>A0A087CXK9_9BIFI</name>
<dbReference type="GO" id="GO:0016874">
    <property type="term" value="F:ligase activity"/>
    <property type="evidence" value="ECO:0007669"/>
    <property type="project" value="UniProtKB-KW"/>
</dbReference>
<dbReference type="STRING" id="1437610.BREU_0790"/>
<dbReference type="Gene3D" id="3.30.930.10">
    <property type="entry name" value="Bira Bifunctional Protein, Domain 2"/>
    <property type="match status" value="1"/>
</dbReference>
<dbReference type="eggNOG" id="COG0095">
    <property type="taxonomic scope" value="Bacteria"/>
</dbReference>
<dbReference type="EC" id="2.3.1.181" evidence="3"/>
<protein>
    <submittedName>
        <fullName evidence="3">Biotin/lipoate A/B protein ligase</fullName>
        <ecNumber evidence="3">2.3.1.181</ecNumber>
    </submittedName>
</protein>
<evidence type="ECO:0000313" key="4">
    <source>
        <dbReference type="Proteomes" id="UP000028984"/>
    </source>
</evidence>
<evidence type="ECO:0000313" key="3">
    <source>
        <dbReference type="EMBL" id="KFI88009.1"/>
    </source>
</evidence>
<proteinExistence type="predicted"/>
<comment type="caution">
    <text evidence="3">The sequence shown here is derived from an EMBL/GenBank/DDBJ whole genome shotgun (WGS) entry which is preliminary data.</text>
</comment>
<dbReference type="PROSITE" id="PS51733">
    <property type="entry name" value="BPL_LPL_CATALYTIC"/>
    <property type="match status" value="1"/>
</dbReference>
<feature type="domain" description="BPL/LPL catalytic" evidence="2">
    <location>
        <begin position="234"/>
        <end position="454"/>
    </location>
</feature>
<reference evidence="3 4" key="1">
    <citation type="submission" date="2014-03" db="EMBL/GenBank/DDBJ databases">
        <title>Genomics of Bifidobacteria.</title>
        <authorList>
            <person name="Ventura M."/>
            <person name="Milani C."/>
            <person name="Lugli G.A."/>
        </authorList>
    </citation>
    <scope>NUCLEOTIDE SEQUENCE [LARGE SCALE GENOMIC DNA]</scope>
    <source>
        <strain evidence="3 4">DSM 23975</strain>
    </source>
</reference>
<dbReference type="InterPro" id="IPR004143">
    <property type="entry name" value="BPL_LPL_catalytic"/>
</dbReference>
<dbReference type="CDD" id="cd16443">
    <property type="entry name" value="LplA"/>
    <property type="match status" value="1"/>
</dbReference>
<keyword evidence="4" id="KW-1185">Reference proteome</keyword>
<dbReference type="AlphaFoldDB" id="A0A087CXK9"/>
<accession>A0A087CXK9</accession>
<feature type="region of interest" description="Disordered" evidence="1">
    <location>
        <begin position="450"/>
        <end position="471"/>
    </location>
</feature>
<dbReference type="Proteomes" id="UP000028984">
    <property type="component" value="Unassembled WGS sequence"/>
</dbReference>